<evidence type="ECO:0000313" key="5">
    <source>
        <dbReference type="EMBL" id="TQV87995.1"/>
    </source>
</evidence>
<dbReference type="InterPro" id="IPR001845">
    <property type="entry name" value="HTH_ArsR_DNA-bd_dom"/>
</dbReference>
<dbReference type="SUPFAM" id="SSF46785">
    <property type="entry name" value="Winged helix' DNA-binding domain"/>
    <property type="match status" value="1"/>
</dbReference>
<dbReference type="PROSITE" id="PS50987">
    <property type="entry name" value="HTH_ARSR_2"/>
    <property type="match status" value="1"/>
</dbReference>
<dbReference type="PANTHER" id="PTHR33154">
    <property type="entry name" value="TRANSCRIPTIONAL REGULATOR, ARSR FAMILY"/>
    <property type="match status" value="1"/>
</dbReference>
<evidence type="ECO:0000259" key="4">
    <source>
        <dbReference type="PROSITE" id="PS50987"/>
    </source>
</evidence>
<dbReference type="OrthoDB" id="46768at2"/>
<dbReference type="PRINTS" id="PR00778">
    <property type="entry name" value="HTHARSR"/>
</dbReference>
<sequence length="105" mass="11752">MESVFQALSSTVRRKILAYLSKTSLTAGEIADRFEISKPALSKHLNVLMNAGLIESDKQGQYVHYRLVKNNLFASMNDFLVNFCPEGRPLKMESAEIEAGKKSNN</sequence>
<keyword evidence="3" id="KW-0804">Transcription</keyword>
<keyword evidence="2" id="KW-0238">DNA-binding</keyword>
<dbReference type="InterPro" id="IPR036388">
    <property type="entry name" value="WH-like_DNA-bd_sf"/>
</dbReference>
<reference evidence="5 6" key="1">
    <citation type="submission" date="2019-07" db="EMBL/GenBank/DDBJ databases">
        <title>Draft genome for Aliikangiella sp. M105.</title>
        <authorList>
            <person name="Wang G."/>
        </authorList>
    </citation>
    <scope>NUCLEOTIDE SEQUENCE [LARGE SCALE GENOMIC DNA]</scope>
    <source>
        <strain evidence="5 6">M105</strain>
    </source>
</reference>
<evidence type="ECO:0000256" key="3">
    <source>
        <dbReference type="ARBA" id="ARBA00023163"/>
    </source>
</evidence>
<name>A0A545UEY0_9GAMM</name>
<dbReference type="NCBIfam" id="NF033788">
    <property type="entry name" value="HTH_metalloreg"/>
    <property type="match status" value="1"/>
</dbReference>
<dbReference type="InterPro" id="IPR036390">
    <property type="entry name" value="WH_DNA-bd_sf"/>
</dbReference>
<keyword evidence="6" id="KW-1185">Reference proteome</keyword>
<dbReference type="Pfam" id="PF01022">
    <property type="entry name" value="HTH_5"/>
    <property type="match status" value="1"/>
</dbReference>
<dbReference type="Proteomes" id="UP000315439">
    <property type="component" value="Unassembled WGS sequence"/>
</dbReference>
<dbReference type="GO" id="GO:0003677">
    <property type="term" value="F:DNA binding"/>
    <property type="evidence" value="ECO:0007669"/>
    <property type="project" value="UniProtKB-KW"/>
</dbReference>
<keyword evidence="1" id="KW-0805">Transcription regulation</keyword>
<dbReference type="RefSeq" id="WP_142893236.1">
    <property type="nucleotide sequence ID" value="NZ_ML660163.1"/>
</dbReference>
<dbReference type="SMART" id="SM00418">
    <property type="entry name" value="HTH_ARSR"/>
    <property type="match status" value="1"/>
</dbReference>
<gene>
    <name evidence="5" type="ORF">FLL46_09285</name>
</gene>
<evidence type="ECO:0000256" key="2">
    <source>
        <dbReference type="ARBA" id="ARBA00023125"/>
    </source>
</evidence>
<organism evidence="5 6">
    <name type="scientific">Aliikangiella coralliicola</name>
    <dbReference type="NCBI Taxonomy" id="2592383"/>
    <lineage>
        <taxon>Bacteria</taxon>
        <taxon>Pseudomonadati</taxon>
        <taxon>Pseudomonadota</taxon>
        <taxon>Gammaproteobacteria</taxon>
        <taxon>Oceanospirillales</taxon>
        <taxon>Pleioneaceae</taxon>
        <taxon>Aliikangiella</taxon>
    </lineage>
</organism>
<protein>
    <submittedName>
        <fullName evidence="5">Winged helix-turn-helix transcriptional regulator</fullName>
    </submittedName>
</protein>
<feature type="domain" description="HTH arsR-type" evidence="4">
    <location>
        <begin position="1"/>
        <end position="87"/>
    </location>
</feature>
<proteinExistence type="predicted"/>
<dbReference type="GO" id="GO:0003700">
    <property type="term" value="F:DNA-binding transcription factor activity"/>
    <property type="evidence" value="ECO:0007669"/>
    <property type="project" value="InterPro"/>
</dbReference>
<dbReference type="AlphaFoldDB" id="A0A545UEY0"/>
<evidence type="ECO:0000256" key="1">
    <source>
        <dbReference type="ARBA" id="ARBA00023015"/>
    </source>
</evidence>
<dbReference type="InterPro" id="IPR051081">
    <property type="entry name" value="HTH_MetalResp_TranReg"/>
</dbReference>
<dbReference type="PANTHER" id="PTHR33154:SF33">
    <property type="entry name" value="TRANSCRIPTIONAL REPRESSOR SDPR"/>
    <property type="match status" value="1"/>
</dbReference>
<dbReference type="EMBL" id="VIKS01000005">
    <property type="protein sequence ID" value="TQV87995.1"/>
    <property type="molecule type" value="Genomic_DNA"/>
</dbReference>
<comment type="caution">
    <text evidence="5">The sequence shown here is derived from an EMBL/GenBank/DDBJ whole genome shotgun (WGS) entry which is preliminary data.</text>
</comment>
<dbReference type="InterPro" id="IPR011991">
    <property type="entry name" value="ArsR-like_HTH"/>
</dbReference>
<evidence type="ECO:0000313" key="6">
    <source>
        <dbReference type="Proteomes" id="UP000315439"/>
    </source>
</evidence>
<dbReference type="CDD" id="cd00090">
    <property type="entry name" value="HTH_ARSR"/>
    <property type="match status" value="1"/>
</dbReference>
<accession>A0A545UEY0</accession>
<dbReference type="Gene3D" id="1.10.10.10">
    <property type="entry name" value="Winged helix-like DNA-binding domain superfamily/Winged helix DNA-binding domain"/>
    <property type="match status" value="1"/>
</dbReference>